<dbReference type="NCBIfam" id="TIGR00696">
    <property type="entry name" value="wecG_tagA_cpsF"/>
    <property type="match status" value="1"/>
</dbReference>
<reference evidence="3 4" key="1">
    <citation type="submission" date="2021-06" db="EMBL/GenBank/DDBJ databases">
        <title>Sphingomonas sp. XMGL2, whole genome shotgun sequencing project.</title>
        <authorList>
            <person name="Zhao G."/>
            <person name="Shen L."/>
        </authorList>
    </citation>
    <scope>NUCLEOTIDE SEQUENCE [LARGE SCALE GENOMIC DNA]</scope>
    <source>
        <strain evidence="3 4">XMGL2</strain>
    </source>
</reference>
<keyword evidence="2" id="KW-0808">Transferase</keyword>
<organism evidence="3 4">
    <name type="scientific">Sphingomonas quercus</name>
    <dbReference type="NCBI Taxonomy" id="2842451"/>
    <lineage>
        <taxon>Bacteria</taxon>
        <taxon>Pseudomonadati</taxon>
        <taxon>Pseudomonadota</taxon>
        <taxon>Alphaproteobacteria</taxon>
        <taxon>Sphingomonadales</taxon>
        <taxon>Sphingomonadaceae</taxon>
        <taxon>Sphingomonas</taxon>
    </lineage>
</organism>
<accession>A0ABS6BHB1</accession>
<proteinExistence type="predicted"/>
<evidence type="ECO:0000256" key="2">
    <source>
        <dbReference type="ARBA" id="ARBA00022679"/>
    </source>
</evidence>
<dbReference type="Proteomes" id="UP000776276">
    <property type="component" value="Unassembled WGS sequence"/>
</dbReference>
<evidence type="ECO:0000256" key="1">
    <source>
        <dbReference type="ARBA" id="ARBA00022676"/>
    </source>
</evidence>
<dbReference type="RefSeq" id="WP_216320978.1">
    <property type="nucleotide sequence ID" value="NZ_JAHKRT010000002.1"/>
</dbReference>
<dbReference type="Pfam" id="PF03808">
    <property type="entry name" value="Glyco_tran_WecG"/>
    <property type="match status" value="1"/>
</dbReference>
<comment type="caution">
    <text evidence="3">The sequence shown here is derived from an EMBL/GenBank/DDBJ whole genome shotgun (WGS) entry which is preliminary data.</text>
</comment>
<dbReference type="EMBL" id="JAHKRT010000002">
    <property type="protein sequence ID" value="MBU3077187.1"/>
    <property type="molecule type" value="Genomic_DNA"/>
</dbReference>
<sequence length="247" mass="26965">MTARRNFLDLDFDPLTPEQAEAWLAARGQASPFAYIVTPNVDHMVRLASQPQAIRAAYDDADLCLCDSRVLARLAKLADVALTVVPGSDLVAALFDRVLKPGDRVCLIGGGPDHVTRLGERYPGIVVLHHMPPMGLRTNPAARAAAVDFAARSDARAILLAVGSPQQELLAHEMKADGRVRGTALCIGAGIDFIVGAQVRAPHIVQKAGFEWAWRLASQPRRLAKRYLVDGPAIFPLVWRWKRSRGR</sequence>
<keyword evidence="1" id="KW-0328">Glycosyltransferase</keyword>
<dbReference type="PANTHER" id="PTHR34136">
    <property type="match status" value="1"/>
</dbReference>
<evidence type="ECO:0000313" key="4">
    <source>
        <dbReference type="Proteomes" id="UP000776276"/>
    </source>
</evidence>
<gene>
    <name evidence="3" type="ORF">KOF26_04840</name>
</gene>
<name>A0ABS6BHB1_9SPHN</name>
<dbReference type="CDD" id="cd06533">
    <property type="entry name" value="Glyco_transf_WecG_TagA"/>
    <property type="match status" value="1"/>
</dbReference>
<evidence type="ECO:0000313" key="3">
    <source>
        <dbReference type="EMBL" id="MBU3077187.1"/>
    </source>
</evidence>
<keyword evidence="4" id="KW-1185">Reference proteome</keyword>
<dbReference type="InterPro" id="IPR004629">
    <property type="entry name" value="WecG_TagA_CpsF"/>
</dbReference>
<dbReference type="PANTHER" id="PTHR34136:SF1">
    <property type="entry name" value="UDP-N-ACETYL-D-MANNOSAMINURONIC ACID TRANSFERASE"/>
    <property type="match status" value="1"/>
</dbReference>
<protein>
    <submittedName>
        <fullName evidence="3">WecB/TagA/CpsF family glycosyltransferase</fullName>
    </submittedName>
</protein>